<protein>
    <submittedName>
        <fullName evidence="2">Uncharacterized protein LOC108674947</fullName>
    </submittedName>
</protein>
<proteinExistence type="predicted"/>
<dbReference type="GO" id="GO:0007094">
    <property type="term" value="P:mitotic spindle assembly checkpoint signaling"/>
    <property type="evidence" value="ECO:0007669"/>
    <property type="project" value="TreeGrafter"/>
</dbReference>
<evidence type="ECO:0000313" key="1">
    <source>
        <dbReference type="Proteomes" id="UP000694843"/>
    </source>
</evidence>
<dbReference type="OrthoDB" id="343783at2759"/>
<dbReference type="RefSeq" id="XP_018018426.1">
    <property type="nucleotide sequence ID" value="XM_018162937.1"/>
</dbReference>
<dbReference type="GeneID" id="108674947"/>
<evidence type="ECO:0000313" key="2">
    <source>
        <dbReference type="RefSeq" id="XP_018018426.1"/>
    </source>
</evidence>
<keyword evidence="1" id="KW-1185">Reference proteome</keyword>
<name>A0A8B7P008_HYAAZ</name>
<dbReference type="InterPro" id="IPR052802">
    <property type="entry name" value="KNTC1"/>
</dbReference>
<dbReference type="KEGG" id="hazt:108674947"/>
<dbReference type="GO" id="GO:0031267">
    <property type="term" value="F:small GTPase binding"/>
    <property type="evidence" value="ECO:0007669"/>
    <property type="project" value="TreeGrafter"/>
</dbReference>
<sequence length="225" mass="24505">MQSDVASVCSAVLQWLVCGEEVQPLVTQFLRPVLCSGDSAASDAVLQHYVQQQLGELHQQQWLLGEQHEALWEDKLHAVCRAINNLQTRVSCMTACVAHACVPWSAGTEQLCVEALQAAEQDGGAAGQRYSLQLLEHRRLATLKVTLGRHGLRITELSGPSTAQVSGLHCAGGSVCAGAALQELRVMLQALQQLHTLLHTYRLRVPLQQYMQVSDVASVCNAVLY</sequence>
<dbReference type="PANTHER" id="PTHR15688:SF1">
    <property type="entry name" value="KINETOCHORE-ASSOCIATED PROTEIN 1"/>
    <property type="match status" value="1"/>
</dbReference>
<dbReference type="PANTHER" id="PTHR15688">
    <property type="entry name" value="KINETOCHORE-ASSOCIATED PROTEIN 1"/>
    <property type="match status" value="1"/>
</dbReference>
<gene>
    <name evidence="2" type="primary">LOC108674947</name>
</gene>
<dbReference type="GO" id="GO:1903394">
    <property type="term" value="P:protein localization to kinetochore involved in kinetochore assembly"/>
    <property type="evidence" value="ECO:0007669"/>
    <property type="project" value="TreeGrafter"/>
</dbReference>
<dbReference type="GO" id="GO:0005828">
    <property type="term" value="C:kinetochore microtubule"/>
    <property type="evidence" value="ECO:0007669"/>
    <property type="project" value="TreeGrafter"/>
</dbReference>
<dbReference type="Proteomes" id="UP000694843">
    <property type="component" value="Unplaced"/>
</dbReference>
<dbReference type="GO" id="GO:0000070">
    <property type="term" value="P:mitotic sister chromatid segregation"/>
    <property type="evidence" value="ECO:0007669"/>
    <property type="project" value="TreeGrafter"/>
</dbReference>
<accession>A0A8B7P008</accession>
<reference evidence="2" key="1">
    <citation type="submission" date="2025-08" db="UniProtKB">
        <authorList>
            <consortium name="RefSeq"/>
        </authorList>
    </citation>
    <scope>IDENTIFICATION</scope>
</reference>
<organism evidence="1 2">
    <name type="scientific">Hyalella azteca</name>
    <name type="common">Amphipod</name>
    <dbReference type="NCBI Taxonomy" id="294128"/>
    <lineage>
        <taxon>Eukaryota</taxon>
        <taxon>Metazoa</taxon>
        <taxon>Ecdysozoa</taxon>
        <taxon>Arthropoda</taxon>
        <taxon>Crustacea</taxon>
        <taxon>Multicrustacea</taxon>
        <taxon>Malacostraca</taxon>
        <taxon>Eumalacostraca</taxon>
        <taxon>Peracarida</taxon>
        <taxon>Amphipoda</taxon>
        <taxon>Senticaudata</taxon>
        <taxon>Talitrida</taxon>
        <taxon>Talitroidea</taxon>
        <taxon>Hyalellidae</taxon>
        <taxon>Hyalella</taxon>
    </lineage>
</organism>
<dbReference type="AlphaFoldDB" id="A0A8B7P008"/>
<dbReference type="GO" id="GO:1990423">
    <property type="term" value="C:RZZ complex"/>
    <property type="evidence" value="ECO:0007669"/>
    <property type="project" value="TreeGrafter"/>
</dbReference>
<dbReference type="GO" id="GO:0005737">
    <property type="term" value="C:cytoplasm"/>
    <property type="evidence" value="ECO:0007669"/>
    <property type="project" value="TreeGrafter"/>
</dbReference>